<sequence>MNMMNVMKIGMKMNREDDEGKEKKLGVGGSLFDTIHFTRFNGLDFEKIIKRLKFKILLKFMVDHYLYWCTLESHMSLNGFFSKTNRRDHNDKQTCL</sequence>
<keyword evidence="2" id="KW-1185">Reference proteome</keyword>
<name>A0ACB0J1Q1_TRIPR</name>
<evidence type="ECO:0000313" key="2">
    <source>
        <dbReference type="Proteomes" id="UP001177021"/>
    </source>
</evidence>
<reference evidence="1" key="1">
    <citation type="submission" date="2023-10" db="EMBL/GenBank/DDBJ databases">
        <authorList>
            <person name="Rodriguez Cubillos JULIANA M."/>
            <person name="De Vega J."/>
        </authorList>
    </citation>
    <scope>NUCLEOTIDE SEQUENCE</scope>
</reference>
<proteinExistence type="predicted"/>
<evidence type="ECO:0000313" key="1">
    <source>
        <dbReference type="EMBL" id="CAJ2637752.1"/>
    </source>
</evidence>
<protein>
    <submittedName>
        <fullName evidence="1">Uncharacterized protein</fullName>
    </submittedName>
</protein>
<organism evidence="1 2">
    <name type="scientific">Trifolium pratense</name>
    <name type="common">Red clover</name>
    <dbReference type="NCBI Taxonomy" id="57577"/>
    <lineage>
        <taxon>Eukaryota</taxon>
        <taxon>Viridiplantae</taxon>
        <taxon>Streptophyta</taxon>
        <taxon>Embryophyta</taxon>
        <taxon>Tracheophyta</taxon>
        <taxon>Spermatophyta</taxon>
        <taxon>Magnoliopsida</taxon>
        <taxon>eudicotyledons</taxon>
        <taxon>Gunneridae</taxon>
        <taxon>Pentapetalae</taxon>
        <taxon>rosids</taxon>
        <taxon>fabids</taxon>
        <taxon>Fabales</taxon>
        <taxon>Fabaceae</taxon>
        <taxon>Papilionoideae</taxon>
        <taxon>50 kb inversion clade</taxon>
        <taxon>NPAAA clade</taxon>
        <taxon>Hologalegina</taxon>
        <taxon>IRL clade</taxon>
        <taxon>Trifolieae</taxon>
        <taxon>Trifolium</taxon>
    </lineage>
</organism>
<gene>
    <name evidence="1" type="ORF">MILVUS5_LOCUS8062</name>
</gene>
<accession>A0ACB0J1Q1</accession>
<dbReference type="EMBL" id="CASHSV030000013">
    <property type="protein sequence ID" value="CAJ2637752.1"/>
    <property type="molecule type" value="Genomic_DNA"/>
</dbReference>
<comment type="caution">
    <text evidence="1">The sequence shown here is derived from an EMBL/GenBank/DDBJ whole genome shotgun (WGS) entry which is preliminary data.</text>
</comment>
<dbReference type="Proteomes" id="UP001177021">
    <property type="component" value="Unassembled WGS sequence"/>
</dbReference>